<name>A0ABT9DA59_9CELL</name>
<keyword evidence="3" id="KW-1185">Reference proteome</keyword>
<protein>
    <submittedName>
        <fullName evidence="2">Type II secretion system protein</fullName>
    </submittedName>
</protein>
<dbReference type="RefSeq" id="WP_304601401.1">
    <property type="nucleotide sequence ID" value="NZ_JAUQYP010000001.1"/>
</dbReference>
<accession>A0ABT9DA59</accession>
<keyword evidence="1" id="KW-0812">Transmembrane</keyword>
<dbReference type="EMBL" id="JAUQYP010000001">
    <property type="protein sequence ID" value="MDO8107794.1"/>
    <property type="molecule type" value="Genomic_DNA"/>
</dbReference>
<reference evidence="2 3" key="1">
    <citation type="submission" date="2023-07" db="EMBL/GenBank/DDBJ databases">
        <title>Description of novel actinomycetes strains, isolated from tidal flat sediment.</title>
        <authorList>
            <person name="Lu C."/>
        </authorList>
    </citation>
    <scope>NUCLEOTIDE SEQUENCE [LARGE SCALE GENOMIC DNA]</scope>
    <source>
        <strain evidence="2 3">SYSU T00b441</strain>
    </source>
</reference>
<dbReference type="SUPFAM" id="SSF54523">
    <property type="entry name" value="Pili subunits"/>
    <property type="match status" value="1"/>
</dbReference>
<keyword evidence="1" id="KW-0472">Membrane</keyword>
<dbReference type="NCBIfam" id="TIGR02532">
    <property type="entry name" value="IV_pilin_GFxxxE"/>
    <property type="match status" value="1"/>
</dbReference>
<evidence type="ECO:0000256" key="1">
    <source>
        <dbReference type="SAM" id="Phobius"/>
    </source>
</evidence>
<sequence>MKPARREDSGLTLIELLITMVLMGVVSTLVVGAVSQAGRVLIRTDDEATGLADAKVVMDRLGRDIREARSAVCDGAAWDPTCTSHLQVWIDANSDYVEEPTEIITWQLVQDADLQHYDVVRIVGSGAGGTPQTTHIQASSLIVDAIFSYDGGAASAATAHEIDISLTYDSKLDLGSRERTAVFSARLRNKG</sequence>
<comment type="caution">
    <text evidence="2">The sequence shown here is derived from an EMBL/GenBank/DDBJ whole genome shotgun (WGS) entry which is preliminary data.</text>
</comment>
<evidence type="ECO:0000313" key="3">
    <source>
        <dbReference type="Proteomes" id="UP001232536"/>
    </source>
</evidence>
<dbReference type="Proteomes" id="UP001232536">
    <property type="component" value="Unassembled WGS sequence"/>
</dbReference>
<dbReference type="InterPro" id="IPR045584">
    <property type="entry name" value="Pilin-like"/>
</dbReference>
<organism evidence="2 3">
    <name type="scientific">Actinotalea lenta</name>
    <dbReference type="NCBI Taxonomy" id="3064654"/>
    <lineage>
        <taxon>Bacteria</taxon>
        <taxon>Bacillati</taxon>
        <taxon>Actinomycetota</taxon>
        <taxon>Actinomycetes</taxon>
        <taxon>Micrococcales</taxon>
        <taxon>Cellulomonadaceae</taxon>
        <taxon>Actinotalea</taxon>
    </lineage>
</organism>
<proteinExistence type="predicted"/>
<feature type="transmembrane region" description="Helical" evidence="1">
    <location>
        <begin position="12"/>
        <end position="34"/>
    </location>
</feature>
<keyword evidence="1" id="KW-1133">Transmembrane helix</keyword>
<dbReference type="Pfam" id="PF07963">
    <property type="entry name" value="N_methyl"/>
    <property type="match status" value="1"/>
</dbReference>
<evidence type="ECO:0000313" key="2">
    <source>
        <dbReference type="EMBL" id="MDO8107794.1"/>
    </source>
</evidence>
<dbReference type="InterPro" id="IPR012902">
    <property type="entry name" value="N_methyl_site"/>
</dbReference>
<dbReference type="PROSITE" id="PS00409">
    <property type="entry name" value="PROKAR_NTER_METHYL"/>
    <property type="match status" value="1"/>
</dbReference>
<gene>
    <name evidence="2" type="ORF">Q6348_11355</name>
</gene>